<name>A0ABW9ZPB8_9BACT</name>
<gene>
    <name evidence="1" type="ORF">GWC95_03365</name>
</gene>
<sequence>MDNASETHTLYTILEQLDSAKIHYRLERYRDDTIMICVTVVGSRIEIEVFSDGSVVTSMFKGDESLEDGLEIVNKIIAENRD</sequence>
<organism evidence="1 2">
    <name type="scientific">Sediminibacterium roseum</name>
    <dbReference type="NCBI Taxonomy" id="1978412"/>
    <lineage>
        <taxon>Bacteria</taxon>
        <taxon>Pseudomonadati</taxon>
        <taxon>Bacteroidota</taxon>
        <taxon>Chitinophagia</taxon>
        <taxon>Chitinophagales</taxon>
        <taxon>Chitinophagaceae</taxon>
        <taxon>Sediminibacterium</taxon>
    </lineage>
</organism>
<dbReference type="Proteomes" id="UP000753802">
    <property type="component" value="Unassembled WGS sequence"/>
</dbReference>
<comment type="caution">
    <text evidence="1">The sequence shown here is derived from an EMBL/GenBank/DDBJ whole genome shotgun (WGS) entry which is preliminary data.</text>
</comment>
<keyword evidence="2" id="KW-1185">Reference proteome</keyword>
<evidence type="ECO:0000313" key="1">
    <source>
        <dbReference type="EMBL" id="NCI48946.1"/>
    </source>
</evidence>
<proteinExistence type="predicted"/>
<evidence type="ECO:0000313" key="2">
    <source>
        <dbReference type="Proteomes" id="UP000753802"/>
    </source>
</evidence>
<accession>A0ABW9ZPB8</accession>
<reference evidence="1 2" key="1">
    <citation type="submission" date="2020-01" db="EMBL/GenBank/DDBJ databases">
        <title>Genome analysis.</title>
        <authorList>
            <person name="Wu S."/>
            <person name="Wang G."/>
        </authorList>
    </citation>
    <scope>NUCLEOTIDE SEQUENCE [LARGE SCALE GENOMIC DNA]</scope>
    <source>
        <strain evidence="1 2">SYL130</strain>
    </source>
</reference>
<dbReference type="EMBL" id="JAACJS010000002">
    <property type="protein sequence ID" value="NCI48946.1"/>
    <property type="molecule type" value="Genomic_DNA"/>
</dbReference>
<protein>
    <submittedName>
        <fullName evidence="1">Uncharacterized protein</fullName>
    </submittedName>
</protein>